<dbReference type="EMBL" id="SDOX01000122">
    <property type="protein sequence ID" value="TFJ81600.1"/>
    <property type="molecule type" value="Genomic_DNA"/>
</dbReference>
<dbReference type="Gene3D" id="2.130.10.10">
    <property type="entry name" value="YVTN repeat-like/Quinoprotein amine dehydrogenase"/>
    <property type="match status" value="1"/>
</dbReference>
<feature type="domain" description="RSE1/DDB1/CPSF1 C-terminal" evidence="2">
    <location>
        <begin position="302"/>
        <end position="624"/>
    </location>
</feature>
<feature type="compositionally biased region" description="Basic and acidic residues" evidence="1">
    <location>
        <begin position="25"/>
        <end position="42"/>
    </location>
</feature>
<dbReference type="GO" id="GO:0003676">
    <property type="term" value="F:nucleic acid binding"/>
    <property type="evidence" value="ECO:0007669"/>
    <property type="project" value="InterPro"/>
</dbReference>
<organism evidence="3 4">
    <name type="scientific">Nannochloropsis salina CCMP1776</name>
    <dbReference type="NCBI Taxonomy" id="1027361"/>
    <lineage>
        <taxon>Eukaryota</taxon>
        <taxon>Sar</taxon>
        <taxon>Stramenopiles</taxon>
        <taxon>Ochrophyta</taxon>
        <taxon>Eustigmatophyceae</taxon>
        <taxon>Eustigmatales</taxon>
        <taxon>Monodopsidaceae</taxon>
        <taxon>Microchloropsis</taxon>
        <taxon>Microchloropsis salina</taxon>
    </lineage>
</organism>
<feature type="region of interest" description="Disordered" evidence="1">
    <location>
        <begin position="16"/>
        <end position="42"/>
    </location>
</feature>
<dbReference type="InterPro" id="IPR015943">
    <property type="entry name" value="WD40/YVTN_repeat-like_dom_sf"/>
</dbReference>
<evidence type="ECO:0000256" key="1">
    <source>
        <dbReference type="SAM" id="MobiDB-lite"/>
    </source>
</evidence>
<comment type="caution">
    <text evidence="3">The sequence shown here is derived from an EMBL/GenBank/DDBJ whole genome shotgun (WGS) entry which is preliminary data.</text>
</comment>
<protein>
    <recommendedName>
        <fullName evidence="2">RSE1/DDB1/CPSF1 C-terminal domain-containing protein</fullName>
    </recommendedName>
</protein>
<evidence type="ECO:0000313" key="4">
    <source>
        <dbReference type="Proteomes" id="UP000355283"/>
    </source>
</evidence>
<dbReference type="Proteomes" id="UP000355283">
    <property type="component" value="Unassembled WGS sequence"/>
</dbReference>
<feature type="compositionally biased region" description="Low complexity" evidence="1">
    <location>
        <begin position="260"/>
        <end position="272"/>
    </location>
</feature>
<dbReference type="Pfam" id="PF03178">
    <property type="entry name" value="CPSF_A"/>
    <property type="match status" value="1"/>
</dbReference>
<reference evidence="3 4" key="1">
    <citation type="submission" date="2019-01" db="EMBL/GenBank/DDBJ databases">
        <title>Nuclear Genome Assembly of the Microalgal Biofuel strain Nannochloropsis salina CCMP1776.</title>
        <authorList>
            <person name="Hovde B."/>
        </authorList>
    </citation>
    <scope>NUCLEOTIDE SEQUENCE [LARGE SCALE GENOMIC DNA]</scope>
    <source>
        <strain evidence="3 4">CCMP1776</strain>
    </source>
</reference>
<dbReference type="GO" id="GO:0005634">
    <property type="term" value="C:nucleus"/>
    <property type="evidence" value="ECO:0007669"/>
    <property type="project" value="InterPro"/>
</dbReference>
<keyword evidence="4" id="KW-1185">Reference proteome</keyword>
<feature type="compositionally biased region" description="Pro residues" evidence="1">
    <location>
        <begin position="282"/>
        <end position="301"/>
    </location>
</feature>
<dbReference type="InterPro" id="IPR050358">
    <property type="entry name" value="RSE1/DDB1/CFT1"/>
</dbReference>
<evidence type="ECO:0000259" key="2">
    <source>
        <dbReference type="Pfam" id="PF03178"/>
    </source>
</evidence>
<sequence>MLQDCKSELGGIARWERKKRGGKGGGEEGGRAGGREGGREESGGALVAYCPGSVGWLCWEEGDRTEEDEEGGKEGGQVPPRLVEHPLAYDAMDVLAGIHLTKVGHALVGIYSPSSSGASSSLRLFWMEGVARNGLVHDVYDRALGHTPRGAVAVPRADLMVVVEGERAGRGWGGSWRGGEGKAEEEAMEVDAKGEGRAEGGADGGLVGSAVRLLEVSTGQTRQLLPLEPGRMAVAVEILKFRCAPPHELFVVVAVAPVPTTSPTSNPYTTPSQSKRLRHAPLPSPSPTSPPPPLPPSFPPSPPPAGYLYTYRVLATGLELAHITDIPAADDVGPPLSLAAFAEEGRLLVGFGSPGPSSPPPSFPASPCVRLYDLGKRRLLKRADSGCLSGKGGREGGRPGGGITRLLHQGPWVFAVDCLTGVHALYYLSGENTFTLVADMEASPRLVTDALLLDTRTVAGADRQGNIFVARTPWEAVMSVEGVGLGNGQEGGREEGIGPTGGRAFWKVCGEGGEAPSRLESLVEYHVGETVSAIVPARLGRKGEGARMGLLYATIEGTLGILSPLYSPREKEVLLKVEGALLKLCAGGEGKEEVDRGLFVTARDLITFRSAIRPAKGVIDLDVIVAAGAKRRALAAKKAKLSAEEVEEVLNETLAGMTLMRG</sequence>
<dbReference type="AlphaFoldDB" id="A0A4D9CR35"/>
<evidence type="ECO:0000313" key="3">
    <source>
        <dbReference type="EMBL" id="TFJ81600.1"/>
    </source>
</evidence>
<proteinExistence type="predicted"/>
<dbReference type="PANTHER" id="PTHR10644">
    <property type="entry name" value="DNA REPAIR/RNA PROCESSING CPSF FAMILY"/>
    <property type="match status" value="1"/>
</dbReference>
<name>A0A4D9CR35_9STRA</name>
<dbReference type="OrthoDB" id="436637at2759"/>
<gene>
    <name evidence="3" type="ORF">NSK_006851</name>
</gene>
<feature type="region of interest" description="Disordered" evidence="1">
    <location>
        <begin position="260"/>
        <end position="301"/>
    </location>
</feature>
<dbReference type="InterPro" id="IPR004871">
    <property type="entry name" value="RSE1/DDB1/CPSF1_C"/>
</dbReference>
<accession>A0A4D9CR35</accession>